<gene>
    <name evidence="2" type="ORF">ACEU0G_003086</name>
</gene>
<organism evidence="2 3">
    <name type="scientific">Stenotrophomonas nematodicola</name>
    <dbReference type="NCBI Taxonomy" id="2656746"/>
    <lineage>
        <taxon>Bacteria</taxon>
        <taxon>Pseudomonadati</taxon>
        <taxon>Pseudomonadota</taxon>
        <taxon>Gammaproteobacteria</taxon>
        <taxon>Lysobacterales</taxon>
        <taxon>Lysobacteraceae</taxon>
        <taxon>Stenotrophomonas</taxon>
    </lineage>
</organism>
<dbReference type="Proteomes" id="UP001605261">
    <property type="component" value="Unassembled WGS sequence"/>
</dbReference>
<reference evidence="2 3" key="1">
    <citation type="submission" date="2024-09" db="EMBL/GenBank/DDBJ databases">
        <authorList>
            <consortium name="All-Russian atlas of soil microorganisms"/>
            <consortium name="as a basis for the search for new antimicrobial producers and enzymes with unique properties"/>
            <person name="Sokolova E.A."/>
            <person name="Voronina E.N."/>
        </authorList>
    </citation>
    <scope>NUCLEOTIDE SEQUENCE [LARGE SCALE GENOMIC DNA]</scope>
    <source>
        <strain evidence="2 3">AF-22b-331.1</strain>
    </source>
</reference>
<dbReference type="EMBL" id="JBHGCJ010000004">
    <property type="protein sequence ID" value="MFG6109083.1"/>
    <property type="molecule type" value="Genomic_DNA"/>
</dbReference>
<keyword evidence="3" id="KW-1185">Reference proteome</keyword>
<name>A0ABW7CVT6_9GAMM</name>
<evidence type="ECO:0000313" key="3">
    <source>
        <dbReference type="Proteomes" id="UP001605261"/>
    </source>
</evidence>
<proteinExistence type="predicted"/>
<protein>
    <recommendedName>
        <fullName evidence="4">Lipoprotein</fullName>
    </recommendedName>
</protein>
<evidence type="ECO:0000256" key="1">
    <source>
        <dbReference type="SAM" id="SignalP"/>
    </source>
</evidence>
<sequence length="115" mass="12489">MPRMLLVTVLALLCSACSSGGDRYDPPGLREVTAANQCMEQCQRHFDSCMTSSSSVDSSDRCGAGVATQRDTRCDTIDNPDLRKRCQASADYCRNRLPALTCGENRSRCVSRCGG</sequence>
<accession>A0ABW7CVT6</accession>
<evidence type="ECO:0000313" key="2">
    <source>
        <dbReference type="EMBL" id="MFG6109083.1"/>
    </source>
</evidence>
<comment type="caution">
    <text evidence="2">The sequence shown here is derived from an EMBL/GenBank/DDBJ whole genome shotgun (WGS) entry which is preliminary data.</text>
</comment>
<feature type="signal peptide" evidence="1">
    <location>
        <begin position="1"/>
        <end position="20"/>
    </location>
</feature>
<dbReference type="RefSeq" id="WP_394162600.1">
    <property type="nucleotide sequence ID" value="NZ_JBHGCJ010000004.1"/>
</dbReference>
<keyword evidence="1" id="KW-0732">Signal</keyword>
<evidence type="ECO:0008006" key="4">
    <source>
        <dbReference type="Google" id="ProtNLM"/>
    </source>
</evidence>
<feature type="chain" id="PRO_5047503333" description="Lipoprotein" evidence="1">
    <location>
        <begin position="21"/>
        <end position="115"/>
    </location>
</feature>